<evidence type="ECO:0000313" key="3">
    <source>
        <dbReference type="EMBL" id="OAQ68773.1"/>
    </source>
</evidence>
<organism evidence="3 4">
    <name type="scientific">Pochonia chlamydosporia 170</name>
    <dbReference type="NCBI Taxonomy" id="1380566"/>
    <lineage>
        <taxon>Eukaryota</taxon>
        <taxon>Fungi</taxon>
        <taxon>Dikarya</taxon>
        <taxon>Ascomycota</taxon>
        <taxon>Pezizomycotina</taxon>
        <taxon>Sordariomycetes</taxon>
        <taxon>Hypocreomycetidae</taxon>
        <taxon>Hypocreales</taxon>
        <taxon>Clavicipitaceae</taxon>
        <taxon>Pochonia</taxon>
    </lineage>
</organism>
<proteinExistence type="inferred from homology"/>
<dbReference type="InterPro" id="IPR043127">
    <property type="entry name" value="Sec-1-like_dom3a"/>
</dbReference>
<name>A0A179FUL8_METCM</name>
<evidence type="ECO:0000313" key="4">
    <source>
        <dbReference type="Proteomes" id="UP000078397"/>
    </source>
</evidence>
<feature type="compositionally biased region" description="Low complexity" evidence="2">
    <location>
        <begin position="646"/>
        <end position="659"/>
    </location>
</feature>
<dbReference type="InterPro" id="IPR036045">
    <property type="entry name" value="Sec1-like_sf"/>
</dbReference>
<dbReference type="InterPro" id="IPR001619">
    <property type="entry name" value="Sec1-like"/>
</dbReference>
<keyword evidence="4" id="KW-1185">Reference proteome</keyword>
<dbReference type="PIRSF" id="PIRSF005715">
    <property type="entry name" value="VPS45_Sec1"/>
    <property type="match status" value="1"/>
</dbReference>
<dbReference type="Gene3D" id="3.90.830.10">
    <property type="entry name" value="Syntaxin Binding Protein 1, Chain A, domain 2"/>
    <property type="match status" value="1"/>
</dbReference>
<comment type="caution">
    <text evidence="3">The sequence shown here is derived from an EMBL/GenBank/DDBJ whole genome shotgun (WGS) entry which is preliminary data.</text>
</comment>
<dbReference type="Pfam" id="PF00995">
    <property type="entry name" value="Sec1"/>
    <property type="match status" value="1"/>
</dbReference>
<dbReference type="STRING" id="1380566.A0A179FUL8"/>
<protein>
    <submittedName>
        <fullName evidence="3">Sec1 family superfamily</fullName>
    </submittedName>
</protein>
<dbReference type="Gene3D" id="1.25.40.60">
    <property type="match status" value="1"/>
</dbReference>
<dbReference type="Gene3D" id="3.40.50.2060">
    <property type="match status" value="1"/>
</dbReference>
<dbReference type="GeneID" id="28848215"/>
<dbReference type="KEGG" id="pchm:VFPPC_04962"/>
<feature type="compositionally biased region" description="Basic and acidic residues" evidence="2">
    <location>
        <begin position="616"/>
        <end position="627"/>
    </location>
</feature>
<sequence>MGFSVIQEHHDAILHAIRLRTQGDWKCLVIDETTEKVIKNTVKEDDILSSSVATIERIESRRDPNPDMDVIYILAPEPHIVDCLIADFERRRYRRSYIIWTNMADGAQKRRIHEFPGAASIIIPSQHQPREILNPDTLLIDFYPRESHLVVFRDPWSFPVLYHPACNSLVAKHMKALAQKIAGVCINMGECPKVRYYRPTNAFHEASVLCSHLARMVQEELDVYVQWHKGEFPPPSNRPPSTLVITDRSMDLMAPLLHEFTYQAMAHDLLPVKDGEKVTFRRMIDEGTELEQEVDSELSDIDKVWVETRHLHMKDTIDKLIGDFRKFVAENTSKQNDEALSLSALRDMLVRMPQFKELKLVYTLHIAMAQECMTAFQKQKLPDLASAEQTMSTGTDEDYRKPKNILETVVGLLDDEAITPGDRLRLIIIYILFRGGIIPEDIQRLLQHASLPPQDGETIANLELLGGKSSRALKEPPYLPPSLFPKDPKTYQPNEEYALSRYEPVLKSLLDELTKGTLDQTTFPFYKPPMDPNEDILAAQGGSLRAGRPNWAAAGRRPPENRQRLLVFMAGGATYSESRVCYEVGQQKGRDIVLITSHMLTPSLFLRQVSDLGRDRRQLDIPMDRPPPRAPAHVFERPPPPPGQQLPPGAGPRMVANPGRRPPPAGGLPGRPAVPPAPAAPPVASMSNLSLGSNGAPPAKDEKPHKEKKKRNFLGMKK</sequence>
<dbReference type="GO" id="GO:0016192">
    <property type="term" value="P:vesicle-mediated transport"/>
    <property type="evidence" value="ECO:0007669"/>
    <property type="project" value="InterPro"/>
</dbReference>
<dbReference type="PANTHER" id="PTHR11679">
    <property type="entry name" value="VESICLE PROTEIN SORTING-ASSOCIATED"/>
    <property type="match status" value="1"/>
</dbReference>
<dbReference type="InterPro" id="IPR027482">
    <property type="entry name" value="Sec1-like_dom2"/>
</dbReference>
<feature type="compositionally biased region" description="Basic residues" evidence="2">
    <location>
        <begin position="706"/>
        <end position="718"/>
    </location>
</feature>
<dbReference type="OrthoDB" id="2228at2759"/>
<evidence type="ECO:0000256" key="1">
    <source>
        <dbReference type="ARBA" id="ARBA00009884"/>
    </source>
</evidence>
<gene>
    <name evidence="3" type="ORF">VFPPC_04962</name>
</gene>
<dbReference type="RefSeq" id="XP_018145623.1">
    <property type="nucleotide sequence ID" value="XM_018284221.1"/>
</dbReference>
<evidence type="ECO:0000256" key="2">
    <source>
        <dbReference type="SAM" id="MobiDB-lite"/>
    </source>
</evidence>
<feature type="region of interest" description="Disordered" evidence="2">
    <location>
        <begin position="616"/>
        <end position="718"/>
    </location>
</feature>
<dbReference type="AlphaFoldDB" id="A0A179FUL8"/>
<dbReference type="SUPFAM" id="SSF56815">
    <property type="entry name" value="Sec1/munc18-like (SM) proteins"/>
    <property type="match status" value="1"/>
</dbReference>
<dbReference type="InterPro" id="IPR043154">
    <property type="entry name" value="Sec-1-like_dom1"/>
</dbReference>
<feature type="compositionally biased region" description="Pro residues" evidence="2">
    <location>
        <begin position="660"/>
        <end position="681"/>
    </location>
</feature>
<dbReference type="Gene3D" id="3.40.50.1910">
    <property type="match status" value="1"/>
</dbReference>
<dbReference type="Proteomes" id="UP000078397">
    <property type="component" value="Unassembled WGS sequence"/>
</dbReference>
<dbReference type="EMBL" id="LSBJ02000003">
    <property type="protein sequence ID" value="OAQ68773.1"/>
    <property type="molecule type" value="Genomic_DNA"/>
</dbReference>
<reference evidence="3 4" key="1">
    <citation type="journal article" date="2016" name="PLoS Pathog.">
        <title>Biosynthesis of antibiotic leucinostatins in bio-control fungus Purpureocillium lilacinum and their inhibition on phytophthora revealed by genome mining.</title>
        <authorList>
            <person name="Wang G."/>
            <person name="Liu Z."/>
            <person name="Lin R."/>
            <person name="Li E."/>
            <person name="Mao Z."/>
            <person name="Ling J."/>
            <person name="Yang Y."/>
            <person name="Yin W.B."/>
            <person name="Xie B."/>
        </authorList>
    </citation>
    <scope>NUCLEOTIDE SEQUENCE [LARGE SCALE GENOMIC DNA]</scope>
    <source>
        <strain evidence="3">170</strain>
    </source>
</reference>
<accession>A0A179FUL8</accession>
<comment type="similarity">
    <text evidence="1">Belongs to the STXBP/unc-18/SEC1 family.</text>
</comment>